<dbReference type="PROSITE" id="PS50109">
    <property type="entry name" value="HIS_KIN"/>
    <property type="match status" value="1"/>
</dbReference>
<dbReference type="InterPro" id="IPR019734">
    <property type="entry name" value="TPR_rpt"/>
</dbReference>
<proteinExistence type="predicted"/>
<dbReference type="Proteomes" id="UP000635665">
    <property type="component" value="Unassembled WGS sequence"/>
</dbReference>
<evidence type="ECO:0000256" key="4">
    <source>
        <dbReference type="PROSITE-ProRule" id="PRU00339"/>
    </source>
</evidence>
<evidence type="ECO:0000256" key="3">
    <source>
        <dbReference type="ARBA" id="ARBA00023012"/>
    </source>
</evidence>
<dbReference type="PANTHER" id="PTHR24421:SF60">
    <property type="entry name" value="SENSOR HISTIDINE KINASE COMP"/>
    <property type="match status" value="1"/>
</dbReference>
<keyword evidence="2" id="KW-0418">Kinase</keyword>
<name>A0ABS0TK39_9FLAO</name>
<keyword evidence="3" id="KW-0902">Two-component regulatory system</keyword>
<dbReference type="InterPro" id="IPR050482">
    <property type="entry name" value="Sensor_HK_TwoCompSys"/>
</dbReference>
<organism evidence="7 8">
    <name type="scientific">Salegentibacter maritimus</name>
    <dbReference type="NCBI Taxonomy" id="2794347"/>
    <lineage>
        <taxon>Bacteria</taxon>
        <taxon>Pseudomonadati</taxon>
        <taxon>Bacteroidota</taxon>
        <taxon>Flavobacteriia</taxon>
        <taxon>Flavobacteriales</taxon>
        <taxon>Flavobacteriaceae</taxon>
        <taxon>Salegentibacter</taxon>
    </lineage>
</organism>
<reference evidence="7 8" key="1">
    <citation type="submission" date="2020-12" db="EMBL/GenBank/DDBJ databases">
        <title>Salegentibacter orientalis sp. nov., isolated from costal sediment.</title>
        <authorList>
            <person name="Lian F.-B."/>
        </authorList>
    </citation>
    <scope>NUCLEOTIDE SEQUENCE [LARGE SCALE GENOMIC DNA]</scope>
    <source>
        <strain evidence="7 8">F60176</strain>
    </source>
</reference>
<dbReference type="PROSITE" id="PS50005">
    <property type="entry name" value="TPR"/>
    <property type="match status" value="1"/>
</dbReference>
<keyword evidence="4" id="KW-0802">TPR repeat</keyword>
<dbReference type="PANTHER" id="PTHR24421">
    <property type="entry name" value="NITRATE/NITRITE SENSOR PROTEIN NARX-RELATED"/>
    <property type="match status" value="1"/>
</dbReference>
<dbReference type="InterPro" id="IPR036890">
    <property type="entry name" value="HATPase_C_sf"/>
</dbReference>
<dbReference type="Gene3D" id="3.30.565.10">
    <property type="entry name" value="Histidine kinase-like ATPase, C-terminal domain"/>
    <property type="match status" value="1"/>
</dbReference>
<dbReference type="SUPFAM" id="SSF48452">
    <property type="entry name" value="TPR-like"/>
    <property type="match status" value="2"/>
</dbReference>
<evidence type="ECO:0000256" key="1">
    <source>
        <dbReference type="ARBA" id="ARBA00022679"/>
    </source>
</evidence>
<feature type="domain" description="Histidine kinase" evidence="6">
    <location>
        <begin position="553"/>
        <end position="638"/>
    </location>
</feature>
<dbReference type="PROSITE" id="PS51257">
    <property type="entry name" value="PROKAR_LIPOPROTEIN"/>
    <property type="match status" value="1"/>
</dbReference>
<feature type="repeat" description="TPR" evidence="4">
    <location>
        <begin position="192"/>
        <end position="225"/>
    </location>
</feature>
<dbReference type="Pfam" id="PF13424">
    <property type="entry name" value="TPR_12"/>
    <property type="match status" value="1"/>
</dbReference>
<evidence type="ECO:0000259" key="6">
    <source>
        <dbReference type="PROSITE" id="PS50109"/>
    </source>
</evidence>
<keyword evidence="8" id="KW-1185">Reference proteome</keyword>
<evidence type="ECO:0000256" key="5">
    <source>
        <dbReference type="SAM" id="Phobius"/>
    </source>
</evidence>
<dbReference type="SMART" id="SM00028">
    <property type="entry name" value="TPR"/>
    <property type="match status" value="2"/>
</dbReference>
<evidence type="ECO:0000256" key="2">
    <source>
        <dbReference type="ARBA" id="ARBA00022777"/>
    </source>
</evidence>
<sequence length="638" mass="73990">MKLPPLIFCLLILVLSSACRNKMQDKLDMGIENDSAYYFFERAINEEKISAKIQNLNQSLSKLHNKKDSLYPLLLDYKIYYHNRLEDFDSALFFADSLERLATFRKDTNWIALAFYRKAVIHRYLDNQEAVFKNAFESRKHYLQIGDSTKAARRSLEMAIAQSRMQDYIGSQESATEALRYLNEVKDPQYLSSAHNIIAITYNNQGFYDDAIKEYKEALRYAQNLEDSLIYQNNIGLVYQDQKKYKKAISVFDKLYRSVSKEDYKSRSRFLDNLAFTKWLKNGNIDVSSELNQALKWRIDQNDDTGKTSSYEHLSYYYKNRNKIKALNYAKKWLETGRKNHNLQAQVEALKYLLGLSPGSTNYTSHYIALCDSLNKMNLRAKNTFAKIKFDEERKQQEISSLKASAALQTIENQKIKTRNYILMFVAMLTIALAIFIFYYNRQKHKKEKIIEIYNTETKISKKIHDELANDIYNIMSGLEAVVPTKIIDKLESIYSRTRDISRENSKIDTGSGYLKQLVALLSNICPANIRLIISGENNIPWSTINREKKLVIYRVLQEFMVNMKKHSKASLVALVFNEENQYLKIHYSDNGIGTAKEAIKNGNGLQNVENRIFSINGTLTFETEKGKGLKILIAIPL</sequence>
<dbReference type="InterPro" id="IPR005467">
    <property type="entry name" value="His_kinase_dom"/>
</dbReference>
<dbReference type="InterPro" id="IPR011990">
    <property type="entry name" value="TPR-like_helical_dom_sf"/>
</dbReference>
<dbReference type="Gene3D" id="1.25.40.10">
    <property type="entry name" value="Tetratricopeptide repeat domain"/>
    <property type="match status" value="2"/>
</dbReference>
<keyword evidence="5" id="KW-0472">Membrane</keyword>
<protein>
    <submittedName>
        <fullName evidence="7">Tetratricopeptide repeat protein</fullName>
    </submittedName>
</protein>
<evidence type="ECO:0000313" key="7">
    <source>
        <dbReference type="EMBL" id="MBI6121401.1"/>
    </source>
</evidence>
<gene>
    <name evidence="7" type="ORF">I6U50_15345</name>
</gene>
<dbReference type="CDD" id="cd16917">
    <property type="entry name" value="HATPase_UhpB-NarQ-NarX-like"/>
    <property type="match status" value="1"/>
</dbReference>
<feature type="transmembrane region" description="Helical" evidence="5">
    <location>
        <begin position="421"/>
        <end position="440"/>
    </location>
</feature>
<keyword evidence="1" id="KW-0808">Transferase</keyword>
<accession>A0ABS0TK39</accession>
<dbReference type="SUPFAM" id="SSF55874">
    <property type="entry name" value="ATPase domain of HSP90 chaperone/DNA topoisomerase II/histidine kinase"/>
    <property type="match status" value="1"/>
</dbReference>
<comment type="caution">
    <text evidence="7">The sequence shown here is derived from an EMBL/GenBank/DDBJ whole genome shotgun (WGS) entry which is preliminary data.</text>
</comment>
<evidence type="ECO:0000313" key="8">
    <source>
        <dbReference type="Proteomes" id="UP000635665"/>
    </source>
</evidence>
<keyword evidence="5" id="KW-1133">Transmembrane helix</keyword>
<dbReference type="EMBL" id="JAEHNY010000017">
    <property type="protein sequence ID" value="MBI6121401.1"/>
    <property type="molecule type" value="Genomic_DNA"/>
</dbReference>
<keyword evidence="5" id="KW-0812">Transmembrane</keyword>